<dbReference type="PATRIC" id="fig|1068978.7.peg.4801"/>
<dbReference type="InterPro" id="IPR000675">
    <property type="entry name" value="Cutinase/axe"/>
</dbReference>
<protein>
    <submittedName>
        <fullName evidence="3">Cutinase</fullName>
    </submittedName>
</protein>
<dbReference type="KEGG" id="amq:AMETH_4478"/>
<evidence type="ECO:0000313" key="3">
    <source>
        <dbReference type="EMBL" id="AIJ24570.1"/>
    </source>
</evidence>
<name>A0A076N150_AMYME</name>
<dbReference type="InterPro" id="IPR029058">
    <property type="entry name" value="AB_hydrolase_fold"/>
</dbReference>
<keyword evidence="4" id="KW-1185">Reference proteome</keyword>
<feature type="region of interest" description="Disordered" evidence="2">
    <location>
        <begin position="1"/>
        <end position="25"/>
    </location>
</feature>
<feature type="region of interest" description="Disordered" evidence="2">
    <location>
        <begin position="175"/>
        <end position="227"/>
    </location>
</feature>
<dbReference type="GO" id="GO:0016787">
    <property type="term" value="F:hydrolase activity"/>
    <property type="evidence" value="ECO:0007669"/>
    <property type="project" value="UniProtKB-KW"/>
</dbReference>
<sequence length="259" mass="28371">MTIKPVHDPVRRTSTAGSRTAAGRRPRAAVNCGFTDLSSPAPTVRRDFVHTNREGSMKKIAALLTGLAVAAAAYLRTSTIDVGGTGDNDSDDPYWQGDISQRVGYPAIPVAINARQGVDELNRLIRDQRNACPGQHVKAVGFSLGAAVVHTWVTENWPTIDNVNAVLIADPKRAAGPGNAGAAAHAGRPGGRRATRRSGRLLRRHPHPDALHGRHHLRRQRGLRPAGLPVGRRARELQLQRRRLLRRRERQWFNGVYIP</sequence>
<dbReference type="STRING" id="1068978.AMETH_4478"/>
<dbReference type="Gene3D" id="3.40.50.1820">
    <property type="entry name" value="alpha/beta hydrolase"/>
    <property type="match status" value="1"/>
</dbReference>
<evidence type="ECO:0000256" key="1">
    <source>
        <dbReference type="ARBA" id="ARBA00022801"/>
    </source>
</evidence>
<feature type="compositionally biased region" description="Basic residues" evidence="2">
    <location>
        <begin position="213"/>
        <end position="222"/>
    </location>
</feature>
<feature type="compositionally biased region" description="Basic residues" evidence="2">
    <location>
        <begin position="190"/>
        <end position="206"/>
    </location>
</feature>
<dbReference type="SUPFAM" id="SSF53474">
    <property type="entry name" value="alpha/beta-Hydrolases"/>
    <property type="match status" value="1"/>
</dbReference>
<feature type="compositionally biased region" description="Basic and acidic residues" evidence="2">
    <location>
        <begin position="1"/>
        <end position="11"/>
    </location>
</feature>
<organism evidence="3 4">
    <name type="scientific">Amycolatopsis methanolica 239</name>
    <dbReference type="NCBI Taxonomy" id="1068978"/>
    <lineage>
        <taxon>Bacteria</taxon>
        <taxon>Bacillati</taxon>
        <taxon>Actinomycetota</taxon>
        <taxon>Actinomycetes</taxon>
        <taxon>Pseudonocardiales</taxon>
        <taxon>Pseudonocardiaceae</taxon>
        <taxon>Amycolatopsis</taxon>
        <taxon>Amycolatopsis methanolica group</taxon>
    </lineage>
</organism>
<evidence type="ECO:0000256" key="2">
    <source>
        <dbReference type="SAM" id="MobiDB-lite"/>
    </source>
</evidence>
<accession>A0A076N150</accession>
<dbReference type="Proteomes" id="UP000062973">
    <property type="component" value="Chromosome"/>
</dbReference>
<dbReference type="AlphaFoldDB" id="A0A076N150"/>
<gene>
    <name evidence="3" type="ORF">AMETH_4478</name>
</gene>
<proteinExistence type="predicted"/>
<dbReference type="HOGENOM" id="CLU_1072155_0_0_11"/>
<keyword evidence="1" id="KW-0378">Hydrolase</keyword>
<feature type="compositionally biased region" description="Low complexity" evidence="2">
    <location>
        <begin position="175"/>
        <end position="187"/>
    </location>
</feature>
<evidence type="ECO:0000313" key="4">
    <source>
        <dbReference type="Proteomes" id="UP000062973"/>
    </source>
</evidence>
<dbReference type="Pfam" id="PF01083">
    <property type="entry name" value="Cutinase"/>
    <property type="match status" value="1"/>
</dbReference>
<reference evidence="3 4" key="1">
    <citation type="submission" date="2014-07" db="EMBL/GenBank/DDBJ databases">
        <title>Whole Genome Sequence of the Amycolatopsis methanolica 239.</title>
        <authorList>
            <person name="Tang B."/>
        </authorList>
    </citation>
    <scope>NUCLEOTIDE SEQUENCE [LARGE SCALE GENOMIC DNA]</scope>
    <source>
        <strain evidence="3 4">239</strain>
    </source>
</reference>
<dbReference type="eggNOG" id="ENOG5033Q94">
    <property type="taxonomic scope" value="Bacteria"/>
</dbReference>
<dbReference type="EMBL" id="CP009110">
    <property type="protein sequence ID" value="AIJ24570.1"/>
    <property type="molecule type" value="Genomic_DNA"/>
</dbReference>